<feature type="domain" description="Resolvase/invertase-type recombinase catalytic" evidence="1">
    <location>
        <begin position="21"/>
        <end position="128"/>
    </location>
</feature>
<dbReference type="Gene3D" id="3.40.50.1390">
    <property type="entry name" value="Resolvase, N-terminal catalytic domain"/>
    <property type="match status" value="1"/>
</dbReference>
<evidence type="ECO:0000313" key="2">
    <source>
        <dbReference type="EMBL" id="GAA4627037.1"/>
    </source>
</evidence>
<name>A0ABP8U9H0_9ACTN</name>
<accession>A0ABP8U9H0</accession>
<gene>
    <name evidence="2" type="ORF">GCM10023196_037710</name>
</gene>
<dbReference type="SUPFAM" id="SSF53041">
    <property type="entry name" value="Resolvase-like"/>
    <property type="match status" value="1"/>
</dbReference>
<dbReference type="Pfam" id="PF00239">
    <property type="entry name" value="Resolvase"/>
    <property type="match status" value="1"/>
</dbReference>
<evidence type="ECO:0000259" key="1">
    <source>
        <dbReference type="Pfam" id="PF00239"/>
    </source>
</evidence>
<dbReference type="InterPro" id="IPR006119">
    <property type="entry name" value="Resolv_N"/>
</dbReference>
<dbReference type="InterPro" id="IPR036162">
    <property type="entry name" value="Resolvase-like_N_sf"/>
</dbReference>
<comment type="caution">
    <text evidence="2">The sequence shown here is derived from an EMBL/GenBank/DDBJ whole genome shotgun (WGS) entry which is preliminary data.</text>
</comment>
<proteinExistence type="predicted"/>
<evidence type="ECO:0000313" key="3">
    <source>
        <dbReference type="Proteomes" id="UP001501442"/>
    </source>
</evidence>
<keyword evidence="3" id="KW-1185">Reference proteome</keyword>
<organism evidence="2 3">
    <name type="scientific">Actinoallomurus vinaceus</name>
    <dbReference type="NCBI Taxonomy" id="1080074"/>
    <lineage>
        <taxon>Bacteria</taxon>
        <taxon>Bacillati</taxon>
        <taxon>Actinomycetota</taxon>
        <taxon>Actinomycetes</taxon>
        <taxon>Streptosporangiales</taxon>
        <taxon>Thermomonosporaceae</taxon>
        <taxon>Actinoallomurus</taxon>
    </lineage>
</organism>
<protein>
    <recommendedName>
        <fullName evidence="1">Resolvase/invertase-type recombinase catalytic domain-containing protein</fullName>
    </recommendedName>
</protein>
<sequence>MITIGSANPTETGRTGLRWGIYVRTARSGHADAQEVAVRDMIARVDPIGQVVEVYVDDNVAARPPEQCVEFARMIEDLRASQLNALGAWDIDRFPRHSPVLQDLVSAADQVRVRTVTAADLDASTFGGLWLLTSPAPARIRLGRVG</sequence>
<dbReference type="Proteomes" id="UP001501442">
    <property type="component" value="Unassembled WGS sequence"/>
</dbReference>
<dbReference type="EMBL" id="BAABHK010000004">
    <property type="protein sequence ID" value="GAA4627037.1"/>
    <property type="molecule type" value="Genomic_DNA"/>
</dbReference>
<reference evidence="3" key="1">
    <citation type="journal article" date="2019" name="Int. J. Syst. Evol. Microbiol.">
        <title>The Global Catalogue of Microorganisms (GCM) 10K type strain sequencing project: providing services to taxonomists for standard genome sequencing and annotation.</title>
        <authorList>
            <consortium name="The Broad Institute Genomics Platform"/>
            <consortium name="The Broad Institute Genome Sequencing Center for Infectious Disease"/>
            <person name="Wu L."/>
            <person name="Ma J."/>
        </authorList>
    </citation>
    <scope>NUCLEOTIDE SEQUENCE [LARGE SCALE GENOMIC DNA]</scope>
    <source>
        <strain evidence="3">JCM 17939</strain>
    </source>
</reference>